<feature type="domain" description="Primosomal protein N' 3' DNA-binding" evidence="5">
    <location>
        <begin position="19"/>
        <end position="115"/>
    </location>
</feature>
<proteinExistence type="predicted"/>
<dbReference type="EMBL" id="JASXSX010000001">
    <property type="protein sequence ID" value="MDT3767667.1"/>
    <property type="molecule type" value="Genomic_DNA"/>
</dbReference>
<dbReference type="Pfam" id="PF17764">
    <property type="entry name" value="PriA_3primeBD"/>
    <property type="match status" value="1"/>
</dbReference>
<feature type="compositionally biased region" description="Polar residues" evidence="4">
    <location>
        <begin position="137"/>
        <end position="150"/>
    </location>
</feature>
<evidence type="ECO:0000313" key="7">
    <source>
        <dbReference type="Proteomes" id="UP001247542"/>
    </source>
</evidence>
<gene>
    <name evidence="6" type="ORF">QS713_06270</name>
</gene>
<evidence type="ECO:0000256" key="4">
    <source>
        <dbReference type="SAM" id="MobiDB-lite"/>
    </source>
</evidence>
<dbReference type="PANTHER" id="PTHR30580">
    <property type="entry name" value="PRIMOSOMAL PROTEIN N"/>
    <property type="match status" value="1"/>
</dbReference>
<keyword evidence="3" id="KW-0238">DNA-binding</keyword>
<dbReference type="InterPro" id="IPR041222">
    <property type="entry name" value="PriA_3primeBD"/>
</dbReference>
<dbReference type="Proteomes" id="UP001247542">
    <property type="component" value="Unassembled WGS sequence"/>
</dbReference>
<dbReference type="InterPro" id="IPR027417">
    <property type="entry name" value="P-loop_NTPase"/>
</dbReference>
<feature type="region of interest" description="Disordered" evidence="4">
    <location>
        <begin position="133"/>
        <end position="160"/>
    </location>
</feature>
<dbReference type="InterPro" id="IPR042115">
    <property type="entry name" value="PriA_3primeBD_sf"/>
</dbReference>
<evidence type="ECO:0000313" key="6">
    <source>
        <dbReference type="EMBL" id="MDT3767667.1"/>
    </source>
</evidence>
<name>A0ABU3IBB2_9ACTO</name>
<keyword evidence="2" id="KW-0067">ATP-binding</keyword>
<accession>A0ABU3IBB2</accession>
<evidence type="ECO:0000256" key="2">
    <source>
        <dbReference type="ARBA" id="ARBA00022840"/>
    </source>
</evidence>
<keyword evidence="7" id="KW-1185">Reference proteome</keyword>
<dbReference type="PANTHER" id="PTHR30580:SF0">
    <property type="entry name" value="PRIMOSOMAL PROTEIN N"/>
    <property type="match status" value="1"/>
</dbReference>
<dbReference type="SUPFAM" id="SSF52540">
    <property type="entry name" value="P-loop containing nucleoside triphosphate hydrolases"/>
    <property type="match status" value="1"/>
</dbReference>
<keyword evidence="1" id="KW-0547">Nucleotide-binding</keyword>
<organism evidence="6 7">
    <name type="scientific">Gleimia hominis</name>
    <dbReference type="NCBI Taxonomy" id="595468"/>
    <lineage>
        <taxon>Bacteria</taxon>
        <taxon>Bacillati</taxon>
        <taxon>Actinomycetota</taxon>
        <taxon>Actinomycetes</taxon>
        <taxon>Actinomycetales</taxon>
        <taxon>Actinomycetaceae</taxon>
        <taxon>Gleimia</taxon>
    </lineage>
</organism>
<dbReference type="Gene3D" id="3.40.50.300">
    <property type="entry name" value="P-loop containing nucleotide triphosphate hydrolases"/>
    <property type="match status" value="1"/>
</dbReference>
<dbReference type="Gene3D" id="3.40.1440.60">
    <property type="entry name" value="PriA, 3(prime) DNA-binding domain"/>
    <property type="match status" value="1"/>
</dbReference>
<comment type="caution">
    <text evidence="6">The sequence shown here is derived from an EMBL/GenBank/DDBJ whole genome shotgun (WGS) entry which is preliminary data.</text>
</comment>
<reference evidence="6 7" key="1">
    <citation type="submission" date="2023-06" db="EMBL/GenBank/DDBJ databases">
        <title>Draft genome sequence of Gleimia hominis type strain CCUG 57540T.</title>
        <authorList>
            <person name="Salva-Serra F."/>
            <person name="Cardew S."/>
            <person name="Jensie Markopoulos S."/>
            <person name="Ohlen M."/>
            <person name="Inganas E."/>
            <person name="Svensson-Stadler L."/>
            <person name="Moore E.R.B."/>
        </authorList>
    </citation>
    <scope>NUCLEOTIDE SEQUENCE [LARGE SCALE GENOMIC DNA]</scope>
    <source>
        <strain evidence="6 7">CCUG 57540</strain>
    </source>
</reference>
<sequence length="773" mass="83612">MEATEGLFEVDDSRHVARVLVETSVPHLDRPFDYEIPAGLTVEVGMRVRVRFAGSWREGWVVETAETSDFSGKLQAVNKVVSPLQLLTPTMYAFAQTVARRGCANTTRIIQSIVPKRSGPAEKDWMRTHESQAAALTPSSGREQVESLQPQAEKAMPEKTMREETRAISSATQLPQGSAWREYPGGAALLNRIRNGQSPNANWVFTAGVFPPGPRGPRSSDSKPADSNRTASKLGIPTPSAPKAETVEPNVTKQAGAAAKNVEHKADKARDTAQQADVAEKGVANAANSQVAPAHPIVELLQAVKESGRNSIVVAPTQREVRMMQELLHGTELSCMVQTAQDSQRVKYTQFLNVRAGNVDVVCGTRSSVYAPLANLGLILVMDAGDDRMTDPQNPYMNALDLAIFRAEHEAVSVVSAGMTMSVAAMRWARAGNAPILSTSPQQRRSESATVEVPDQFDREREGAAGYSQIPPLVQRRVREAISDGPVLIHVPRRGWSSVIACSRCGAGAQCSVCHGPLRAGARADLYCNWCSRPQVNWRCHECKGRAWRTVRLGSSRTAADLGRAFQGIAVRASDADHEIEGQVSGSTLVVATPGKEPLAEDGYAAAVVLDANAVVGRPELWAPEEAMRRWMNVLALVRPTGRMLVVGVDDTRLAQALIRRDPVGYAALLLDEREALEFYPARCIVAVDGPSQAVDEVVAAVELPARCEYLGTAKLTGRDTPKAYGTKPARALLRAHWDGAQELIDVLRAQLVARSTRGASVVNVHVNPAQLF</sequence>
<feature type="region of interest" description="Disordered" evidence="4">
    <location>
        <begin position="209"/>
        <end position="247"/>
    </location>
</feature>
<evidence type="ECO:0000259" key="5">
    <source>
        <dbReference type="Pfam" id="PF17764"/>
    </source>
</evidence>
<protein>
    <recommendedName>
        <fullName evidence="5">Primosomal protein N' 3' DNA-binding domain-containing protein</fullName>
    </recommendedName>
</protein>
<evidence type="ECO:0000256" key="3">
    <source>
        <dbReference type="ARBA" id="ARBA00023125"/>
    </source>
</evidence>
<evidence type="ECO:0000256" key="1">
    <source>
        <dbReference type="ARBA" id="ARBA00022741"/>
    </source>
</evidence>